<feature type="region of interest" description="Disordered" evidence="6">
    <location>
        <begin position="344"/>
        <end position="414"/>
    </location>
</feature>
<dbReference type="OrthoDB" id="443772at2759"/>
<comment type="subcellular location">
    <subcellularLocation>
        <location evidence="1">Nucleus</location>
        <location evidence="1">Nucleolus</location>
    </subcellularLocation>
</comment>
<name>A0A4T0FWP9_9BASI</name>
<evidence type="ECO:0000256" key="2">
    <source>
        <dbReference type="ARBA" id="ARBA00007336"/>
    </source>
</evidence>
<dbReference type="PANTHER" id="PTHR13028">
    <property type="entry name" value="RRNA PROCESSING PROTEIN EBNA1-BINDING PROTEIN-RELATED"/>
    <property type="match status" value="1"/>
</dbReference>
<keyword evidence="4" id="KW-0175">Coiled coil</keyword>
<sequence>MAKSTKSQDKKNLDKKSIKKVLKEDEQEDSSSGDEEFDGVTEESMQKLIKVLGEDGLDDQALEQLAYLNQLEGNQAGDEDEDDEEDEEEGDDDDEELVDDEAAVSGEDASDDDEEEEDDEDAEEEEAAAGFINDDDDEEEEDDDEDEDEEDAEDEGNALTLEDAQDVDEDTRAQITTKVTVNNKAAITRILNDFKLSDKLPFIETLAVTSSKSIKDLGAVDVYDDLSRELAFYKQSLEAVEKAKPQILKAGVPFTRPNDFFAEMVKTDVQMEKIRQKMMDEKSNIEASEKARKQRELKKVGKKVQNEKLLERQKSKKEMIDKVKSLKRKKGGVEGLEAGDDDFDIQLEDALDGGKPGKEDNNKKRKMSRGARDAKFGHGGKKKHAKSNTKESTNAPFKGNKKSRPGKSKRMSGK</sequence>
<feature type="region of interest" description="Disordered" evidence="6">
    <location>
        <begin position="1"/>
        <end position="43"/>
    </location>
</feature>
<dbReference type="Proteomes" id="UP000310189">
    <property type="component" value="Unassembled WGS sequence"/>
</dbReference>
<feature type="compositionally biased region" description="Basic and acidic residues" evidence="6">
    <location>
        <begin position="1"/>
        <end position="24"/>
    </location>
</feature>
<evidence type="ECO:0000256" key="3">
    <source>
        <dbReference type="ARBA" id="ARBA00022517"/>
    </source>
</evidence>
<comment type="caution">
    <text evidence="7">The sequence shown here is derived from an EMBL/GenBank/DDBJ whole genome shotgun (WGS) entry which is preliminary data.</text>
</comment>
<evidence type="ECO:0000256" key="4">
    <source>
        <dbReference type="ARBA" id="ARBA00023054"/>
    </source>
</evidence>
<keyword evidence="3" id="KW-0690">Ribosome biogenesis</keyword>
<dbReference type="GO" id="GO:0005730">
    <property type="term" value="C:nucleolus"/>
    <property type="evidence" value="ECO:0007669"/>
    <property type="project" value="UniProtKB-SubCell"/>
</dbReference>
<feature type="compositionally biased region" description="Basic residues" evidence="6">
    <location>
        <begin position="378"/>
        <end position="387"/>
    </location>
</feature>
<dbReference type="Pfam" id="PF05890">
    <property type="entry name" value="Ebp2"/>
    <property type="match status" value="1"/>
</dbReference>
<dbReference type="GO" id="GO:0042273">
    <property type="term" value="P:ribosomal large subunit biogenesis"/>
    <property type="evidence" value="ECO:0007669"/>
    <property type="project" value="TreeGrafter"/>
</dbReference>
<feature type="compositionally biased region" description="Acidic residues" evidence="6">
    <location>
        <begin position="77"/>
        <end position="156"/>
    </location>
</feature>
<feature type="region of interest" description="Disordered" evidence="6">
    <location>
        <begin position="280"/>
        <end position="303"/>
    </location>
</feature>
<dbReference type="EMBL" id="SPNW01000012">
    <property type="protein sequence ID" value="TIA91416.1"/>
    <property type="molecule type" value="Genomic_DNA"/>
</dbReference>
<dbReference type="GO" id="GO:0034399">
    <property type="term" value="C:nuclear periphery"/>
    <property type="evidence" value="ECO:0007669"/>
    <property type="project" value="TreeGrafter"/>
</dbReference>
<evidence type="ECO:0000256" key="6">
    <source>
        <dbReference type="SAM" id="MobiDB-lite"/>
    </source>
</evidence>
<evidence type="ECO:0000256" key="1">
    <source>
        <dbReference type="ARBA" id="ARBA00004604"/>
    </source>
</evidence>
<feature type="compositionally biased region" description="Basic residues" evidence="6">
    <location>
        <begin position="399"/>
        <end position="414"/>
    </location>
</feature>
<evidence type="ECO:0000256" key="5">
    <source>
        <dbReference type="ARBA" id="ARBA00023242"/>
    </source>
</evidence>
<feature type="compositionally biased region" description="Acidic residues" evidence="6">
    <location>
        <begin position="25"/>
        <end position="41"/>
    </location>
</feature>
<proteinExistence type="inferred from homology"/>
<accession>A0A4T0FWP9</accession>
<feature type="region of interest" description="Disordered" evidence="6">
    <location>
        <begin position="63"/>
        <end position="169"/>
    </location>
</feature>
<evidence type="ECO:0000313" key="8">
    <source>
        <dbReference type="Proteomes" id="UP000310189"/>
    </source>
</evidence>
<protein>
    <submittedName>
        <fullName evidence="7">Uncharacterized protein</fullName>
    </submittedName>
</protein>
<evidence type="ECO:0000313" key="7">
    <source>
        <dbReference type="EMBL" id="TIA91416.1"/>
    </source>
</evidence>
<dbReference type="GO" id="GO:0006364">
    <property type="term" value="P:rRNA processing"/>
    <property type="evidence" value="ECO:0007669"/>
    <property type="project" value="TreeGrafter"/>
</dbReference>
<organism evidence="7 8">
    <name type="scientific">Wallemia hederae</name>
    <dbReference type="NCBI Taxonomy" id="1540922"/>
    <lineage>
        <taxon>Eukaryota</taxon>
        <taxon>Fungi</taxon>
        <taxon>Dikarya</taxon>
        <taxon>Basidiomycota</taxon>
        <taxon>Wallemiomycotina</taxon>
        <taxon>Wallemiomycetes</taxon>
        <taxon>Wallemiales</taxon>
        <taxon>Wallemiaceae</taxon>
        <taxon>Wallemia</taxon>
    </lineage>
</organism>
<dbReference type="PANTHER" id="PTHR13028:SF0">
    <property type="entry name" value="RRNA-PROCESSING PROTEIN EBP2-RELATED"/>
    <property type="match status" value="1"/>
</dbReference>
<keyword evidence="8" id="KW-1185">Reference proteome</keyword>
<feature type="compositionally biased region" description="Basic residues" evidence="6">
    <location>
        <begin position="292"/>
        <end position="302"/>
    </location>
</feature>
<feature type="compositionally biased region" description="Basic and acidic residues" evidence="6">
    <location>
        <begin position="280"/>
        <end position="291"/>
    </location>
</feature>
<comment type="similarity">
    <text evidence="2">Belongs to the EBP2 family.</text>
</comment>
<dbReference type="InterPro" id="IPR008610">
    <property type="entry name" value="Ebp2"/>
</dbReference>
<dbReference type="GO" id="GO:0030687">
    <property type="term" value="C:preribosome, large subunit precursor"/>
    <property type="evidence" value="ECO:0007669"/>
    <property type="project" value="TreeGrafter"/>
</dbReference>
<keyword evidence="5" id="KW-0539">Nucleus</keyword>
<gene>
    <name evidence="7" type="ORF">E3P99_01104</name>
</gene>
<dbReference type="AlphaFoldDB" id="A0A4T0FWP9"/>
<reference evidence="7 8" key="1">
    <citation type="submission" date="2019-03" db="EMBL/GenBank/DDBJ databases">
        <title>Sequencing 23 genomes of Wallemia ichthyophaga.</title>
        <authorList>
            <person name="Gostincar C."/>
        </authorList>
    </citation>
    <scope>NUCLEOTIDE SEQUENCE [LARGE SCALE GENOMIC DNA]</scope>
    <source>
        <strain evidence="7 8">EXF-5753</strain>
    </source>
</reference>